<reference evidence="1" key="1">
    <citation type="submission" date="2022-05" db="EMBL/GenBank/DDBJ databases">
        <title>Halomonas geminus sp. nov. and Halomonas llamarensis sp. nov. isolated from high-altitude salars of the Atacama Desert.</title>
        <authorList>
            <person name="Hintersatz C."/>
            <person name="Rojas L.A."/>
            <person name="Wei T.-S."/>
            <person name="Kutschke S."/>
            <person name="Lehmann F."/>
            <person name="Jain R."/>
            <person name="Pollmann K."/>
        </authorList>
    </citation>
    <scope>NUCLEOTIDE SEQUENCE</scope>
    <source>
        <strain evidence="1">ATCHA</strain>
    </source>
</reference>
<gene>
    <name evidence="1" type="ORF">M8006_15415</name>
</gene>
<name>A0ABT0SU30_9GAMM</name>
<organism evidence="1 2">
    <name type="scientific">Halomonas llamarensis</name>
    <dbReference type="NCBI Taxonomy" id="2945104"/>
    <lineage>
        <taxon>Bacteria</taxon>
        <taxon>Pseudomonadati</taxon>
        <taxon>Pseudomonadota</taxon>
        <taxon>Gammaproteobacteria</taxon>
        <taxon>Oceanospirillales</taxon>
        <taxon>Halomonadaceae</taxon>
        <taxon>Halomonas</taxon>
    </lineage>
</organism>
<sequence>MFEALYLQGLIEEVYMKFHVLLQTAETGPVYELNYDDKDEIVNNVLEPYLLNEEFQFNGYFIQPSKVERLLVSETENTAKECVDNEYRNLDFGIIMVIAEEDCVFENDKYGRDITRPLLNEVKRNIKDEKASRGSSTQIQMTSNRSIETVFLGYSYRQEDDEFVSGFKELLSDKRYEVLDGKADGLGSISQAIIEKIQISDAVVIVMTKRDKKENGKFTTAAWLLEEKGAGLALGKPVGMLVEEEIDDSDIGGMQGDNQRFHFTRNNFLKTAMNFLRVLSREKT</sequence>
<dbReference type="Proteomes" id="UP001165308">
    <property type="component" value="Unassembled WGS sequence"/>
</dbReference>
<dbReference type="Gene3D" id="3.40.50.10140">
    <property type="entry name" value="Toll/interleukin-1 receptor homology (TIR) domain"/>
    <property type="match status" value="1"/>
</dbReference>
<accession>A0ABT0SU30</accession>
<keyword evidence="1" id="KW-0675">Receptor</keyword>
<proteinExistence type="predicted"/>
<comment type="caution">
    <text evidence="1">The sequence shown here is derived from an EMBL/GenBank/DDBJ whole genome shotgun (WGS) entry which is preliminary data.</text>
</comment>
<dbReference type="InterPro" id="IPR035897">
    <property type="entry name" value="Toll_tir_struct_dom_sf"/>
</dbReference>
<evidence type="ECO:0000313" key="1">
    <source>
        <dbReference type="EMBL" id="MCL7931347.1"/>
    </source>
</evidence>
<dbReference type="EMBL" id="JAMJPJ010000035">
    <property type="protein sequence ID" value="MCL7931347.1"/>
    <property type="molecule type" value="Genomic_DNA"/>
</dbReference>
<evidence type="ECO:0000313" key="2">
    <source>
        <dbReference type="Proteomes" id="UP001165308"/>
    </source>
</evidence>
<keyword evidence="2" id="KW-1185">Reference proteome</keyword>
<protein>
    <submittedName>
        <fullName evidence="1">Toll/interleukin-1 receptor domain-containing protein</fullName>
    </submittedName>
</protein>
<dbReference type="RefSeq" id="WP_250083715.1">
    <property type="nucleotide sequence ID" value="NZ_JAMJPJ010000035.1"/>
</dbReference>